<protein>
    <submittedName>
        <fullName evidence="5">Periplasmic chaperone for outer membrane proteins Skp</fullName>
    </submittedName>
</protein>
<feature type="signal peptide" evidence="4">
    <location>
        <begin position="1"/>
        <end position="25"/>
    </location>
</feature>
<organism evidence="5 6">
    <name type="scientific">Fontimonas thermophila</name>
    <dbReference type="NCBI Taxonomy" id="1076937"/>
    <lineage>
        <taxon>Bacteria</taxon>
        <taxon>Pseudomonadati</taxon>
        <taxon>Pseudomonadota</taxon>
        <taxon>Gammaproteobacteria</taxon>
        <taxon>Nevskiales</taxon>
        <taxon>Nevskiaceae</taxon>
        <taxon>Fontimonas</taxon>
    </lineage>
</organism>
<feature type="chain" id="PRO_5011589287" evidence="4">
    <location>
        <begin position="26"/>
        <end position="170"/>
    </location>
</feature>
<gene>
    <name evidence="5" type="ORF">SAMN04488120_10216</name>
</gene>
<evidence type="ECO:0000256" key="3">
    <source>
        <dbReference type="SAM" id="Coils"/>
    </source>
</evidence>
<evidence type="ECO:0000256" key="4">
    <source>
        <dbReference type="SAM" id="SignalP"/>
    </source>
</evidence>
<evidence type="ECO:0000256" key="2">
    <source>
        <dbReference type="ARBA" id="ARBA00022729"/>
    </source>
</evidence>
<evidence type="ECO:0000313" key="5">
    <source>
        <dbReference type="EMBL" id="SFF29999.1"/>
    </source>
</evidence>
<dbReference type="Pfam" id="PF03938">
    <property type="entry name" value="OmpH"/>
    <property type="match status" value="1"/>
</dbReference>
<feature type="coiled-coil region" evidence="3">
    <location>
        <begin position="46"/>
        <end position="87"/>
    </location>
</feature>
<dbReference type="GO" id="GO:0051082">
    <property type="term" value="F:unfolded protein binding"/>
    <property type="evidence" value="ECO:0007669"/>
    <property type="project" value="InterPro"/>
</dbReference>
<comment type="similarity">
    <text evidence="1">Belongs to the Skp family.</text>
</comment>
<dbReference type="Proteomes" id="UP000199771">
    <property type="component" value="Unassembled WGS sequence"/>
</dbReference>
<dbReference type="GO" id="GO:0050821">
    <property type="term" value="P:protein stabilization"/>
    <property type="evidence" value="ECO:0007669"/>
    <property type="project" value="TreeGrafter"/>
</dbReference>
<keyword evidence="6" id="KW-1185">Reference proteome</keyword>
<evidence type="ECO:0000313" key="6">
    <source>
        <dbReference type="Proteomes" id="UP000199771"/>
    </source>
</evidence>
<dbReference type="PANTHER" id="PTHR35089:SF1">
    <property type="entry name" value="CHAPERONE PROTEIN SKP"/>
    <property type="match status" value="1"/>
</dbReference>
<accession>A0A1I2HJU4</accession>
<dbReference type="InterPro" id="IPR024930">
    <property type="entry name" value="Skp_dom_sf"/>
</dbReference>
<dbReference type="Gene3D" id="3.30.910.20">
    <property type="entry name" value="Skp domain"/>
    <property type="match status" value="1"/>
</dbReference>
<keyword evidence="3" id="KW-0175">Coiled coil</keyword>
<evidence type="ECO:0000256" key="1">
    <source>
        <dbReference type="ARBA" id="ARBA00009091"/>
    </source>
</evidence>
<dbReference type="RefSeq" id="WP_091530819.1">
    <property type="nucleotide sequence ID" value="NZ_FOOC01000002.1"/>
</dbReference>
<dbReference type="InterPro" id="IPR005632">
    <property type="entry name" value="Chaperone_Skp"/>
</dbReference>
<dbReference type="AlphaFoldDB" id="A0A1I2HJU4"/>
<dbReference type="PANTHER" id="PTHR35089">
    <property type="entry name" value="CHAPERONE PROTEIN SKP"/>
    <property type="match status" value="1"/>
</dbReference>
<dbReference type="OrthoDB" id="5294628at2"/>
<name>A0A1I2HJU4_9GAMM</name>
<proteinExistence type="inferred from homology"/>
<dbReference type="STRING" id="1076937.SAMN04488120_10216"/>
<dbReference type="GO" id="GO:0005829">
    <property type="term" value="C:cytosol"/>
    <property type="evidence" value="ECO:0007669"/>
    <property type="project" value="TreeGrafter"/>
</dbReference>
<sequence>MKMYKTLFAALAIAVPVLVATPVLAQGVKIAAIRSNELVQQSPQFKAGQEKMKQEFERRANDLEAEAKKLAEDIKAFQKEAELLSAADRARKEKDLNTRKIDFEYKSRQFQEERANRERQLFTEMMGKIKAVIEQVAKEKGAAIVIENPVYAEPGIDITDEVLKRLQAAK</sequence>
<reference evidence="5 6" key="1">
    <citation type="submission" date="2016-10" db="EMBL/GenBank/DDBJ databases">
        <authorList>
            <person name="de Groot N.N."/>
        </authorList>
    </citation>
    <scope>NUCLEOTIDE SEQUENCE [LARGE SCALE GENOMIC DNA]</scope>
    <source>
        <strain evidence="5 6">DSM 23609</strain>
    </source>
</reference>
<dbReference type="SUPFAM" id="SSF111384">
    <property type="entry name" value="OmpH-like"/>
    <property type="match status" value="1"/>
</dbReference>
<dbReference type="EMBL" id="FOOC01000002">
    <property type="protein sequence ID" value="SFF29999.1"/>
    <property type="molecule type" value="Genomic_DNA"/>
</dbReference>
<keyword evidence="2 4" id="KW-0732">Signal</keyword>
<dbReference type="SMART" id="SM00935">
    <property type="entry name" value="OmpH"/>
    <property type="match status" value="1"/>
</dbReference>